<sequence length="361" mass="39221">MKFSTTAAANLVVLLVISYCHQNVAAFTPSVRMTAGLSHFQSKHQREPLSIKLMAKKTKLLEREETEAAVEKYIDFISSDSESSSVAPAVASGAMLAATGAFSTWMITSNLPVANAVTMPKELSASFDPSNFVPVCGASDNFYRLLQGTAEAVVGTDNFKEYGPLIASGLLRVRLELCVVESFFNEAVGPFIRENGLSWVLPLHETVETFLAGTVFAIATTFILVGSTKILTVIFTYADFFVGAPMRILGGFSFDRARGRPVIFDIGFGPFKTRLIGPKDLEVDENAGKFDFAVDMSKTELKNLPGIVFAGSVKAAGQSVGLVRELLDAIDLFVGKSLILWATAYIGFKFIHFKVFPDFPF</sequence>
<keyword evidence="3" id="KW-1185">Reference proteome</keyword>
<dbReference type="Proteomes" id="UP001295423">
    <property type="component" value="Unassembled WGS sequence"/>
</dbReference>
<dbReference type="EMBL" id="CAKOGP040001869">
    <property type="protein sequence ID" value="CAJ1954406.1"/>
    <property type="molecule type" value="Genomic_DNA"/>
</dbReference>
<comment type="caution">
    <text evidence="2">The sequence shown here is derived from an EMBL/GenBank/DDBJ whole genome shotgun (WGS) entry which is preliminary data.</text>
</comment>
<evidence type="ECO:0000256" key="1">
    <source>
        <dbReference type="SAM" id="SignalP"/>
    </source>
</evidence>
<keyword evidence="1" id="KW-0732">Signal</keyword>
<evidence type="ECO:0000313" key="3">
    <source>
        <dbReference type="Proteomes" id="UP001295423"/>
    </source>
</evidence>
<accession>A0AAD2FWS6</accession>
<evidence type="ECO:0008006" key="4">
    <source>
        <dbReference type="Google" id="ProtNLM"/>
    </source>
</evidence>
<feature type="chain" id="PRO_5042111760" description="Plastid lipid-associated protein/fibrillin conserved domain-containing protein" evidence="1">
    <location>
        <begin position="27"/>
        <end position="361"/>
    </location>
</feature>
<name>A0AAD2FWS6_9STRA</name>
<reference evidence="2" key="1">
    <citation type="submission" date="2023-08" db="EMBL/GenBank/DDBJ databases">
        <authorList>
            <person name="Audoor S."/>
            <person name="Bilcke G."/>
        </authorList>
    </citation>
    <scope>NUCLEOTIDE SEQUENCE</scope>
</reference>
<gene>
    <name evidence="2" type="ORF">CYCCA115_LOCUS14998</name>
</gene>
<proteinExistence type="predicted"/>
<organism evidence="2 3">
    <name type="scientific">Cylindrotheca closterium</name>
    <dbReference type="NCBI Taxonomy" id="2856"/>
    <lineage>
        <taxon>Eukaryota</taxon>
        <taxon>Sar</taxon>
        <taxon>Stramenopiles</taxon>
        <taxon>Ochrophyta</taxon>
        <taxon>Bacillariophyta</taxon>
        <taxon>Bacillariophyceae</taxon>
        <taxon>Bacillariophycidae</taxon>
        <taxon>Bacillariales</taxon>
        <taxon>Bacillariaceae</taxon>
        <taxon>Cylindrotheca</taxon>
    </lineage>
</organism>
<dbReference type="AlphaFoldDB" id="A0AAD2FWS6"/>
<evidence type="ECO:0000313" key="2">
    <source>
        <dbReference type="EMBL" id="CAJ1954406.1"/>
    </source>
</evidence>
<protein>
    <recommendedName>
        <fullName evidence="4">Plastid lipid-associated protein/fibrillin conserved domain-containing protein</fullName>
    </recommendedName>
</protein>
<feature type="signal peptide" evidence="1">
    <location>
        <begin position="1"/>
        <end position="26"/>
    </location>
</feature>